<name>A0A1T4YL51_9BACL</name>
<keyword evidence="3" id="KW-1185">Reference proteome</keyword>
<evidence type="ECO:0000313" key="3">
    <source>
        <dbReference type="Proteomes" id="UP000190042"/>
    </source>
</evidence>
<dbReference type="EMBL" id="FUYJ01000006">
    <property type="protein sequence ID" value="SKB02486.1"/>
    <property type="molecule type" value="Genomic_DNA"/>
</dbReference>
<reference evidence="3" key="1">
    <citation type="submission" date="2017-02" db="EMBL/GenBank/DDBJ databases">
        <authorList>
            <person name="Varghese N."/>
            <person name="Submissions S."/>
        </authorList>
    </citation>
    <scope>NUCLEOTIDE SEQUENCE [LARGE SCALE GENOMIC DNA]</scope>
    <source>
        <strain evidence="3">DSM 23966</strain>
    </source>
</reference>
<sequence>MLKLLIMLFCLFIALRLLFKKRQIILGLSVKQVFLSVVAYLVAVLIGTVCIYYIGNWIAKSFASPFLQYAVFILIIIVTFAFVQPLLHKAVNRITDGKLFND</sequence>
<gene>
    <name evidence="2" type="ORF">SAMN04244570_2969</name>
</gene>
<organism evidence="2 3">
    <name type="scientific">Sporosarcina newyorkensis</name>
    <dbReference type="NCBI Taxonomy" id="759851"/>
    <lineage>
        <taxon>Bacteria</taxon>
        <taxon>Bacillati</taxon>
        <taxon>Bacillota</taxon>
        <taxon>Bacilli</taxon>
        <taxon>Bacillales</taxon>
        <taxon>Caryophanaceae</taxon>
        <taxon>Sporosarcina</taxon>
    </lineage>
</organism>
<evidence type="ECO:0000313" key="2">
    <source>
        <dbReference type="EMBL" id="SKB02486.1"/>
    </source>
</evidence>
<proteinExistence type="predicted"/>
<dbReference type="AlphaFoldDB" id="A0A1T4YL51"/>
<keyword evidence="1" id="KW-0472">Membrane</keyword>
<keyword evidence="1" id="KW-0812">Transmembrane</keyword>
<feature type="transmembrane region" description="Helical" evidence="1">
    <location>
        <begin position="66"/>
        <end position="87"/>
    </location>
</feature>
<accession>A0A1T4YL51</accession>
<feature type="transmembrane region" description="Helical" evidence="1">
    <location>
        <begin position="30"/>
        <end position="54"/>
    </location>
</feature>
<keyword evidence="1" id="KW-1133">Transmembrane helix</keyword>
<dbReference type="Proteomes" id="UP000190042">
    <property type="component" value="Unassembled WGS sequence"/>
</dbReference>
<evidence type="ECO:0000256" key="1">
    <source>
        <dbReference type="SAM" id="Phobius"/>
    </source>
</evidence>
<protein>
    <submittedName>
        <fullName evidence="2">Uncharacterized protein</fullName>
    </submittedName>
</protein>
<dbReference type="RefSeq" id="WP_040759373.1">
    <property type="nucleotide sequence ID" value="NZ_FUYJ01000006.1"/>
</dbReference>